<dbReference type="AlphaFoldDB" id="A0A4Z2FX13"/>
<evidence type="ECO:0000313" key="2">
    <source>
        <dbReference type="EMBL" id="TNN45460.1"/>
    </source>
</evidence>
<feature type="region of interest" description="Disordered" evidence="1">
    <location>
        <begin position="83"/>
        <end position="143"/>
    </location>
</feature>
<evidence type="ECO:0000313" key="3">
    <source>
        <dbReference type="Proteomes" id="UP000314294"/>
    </source>
</evidence>
<organism evidence="2 3">
    <name type="scientific">Liparis tanakae</name>
    <name type="common">Tanaka's snailfish</name>
    <dbReference type="NCBI Taxonomy" id="230148"/>
    <lineage>
        <taxon>Eukaryota</taxon>
        <taxon>Metazoa</taxon>
        <taxon>Chordata</taxon>
        <taxon>Craniata</taxon>
        <taxon>Vertebrata</taxon>
        <taxon>Euteleostomi</taxon>
        <taxon>Actinopterygii</taxon>
        <taxon>Neopterygii</taxon>
        <taxon>Teleostei</taxon>
        <taxon>Neoteleostei</taxon>
        <taxon>Acanthomorphata</taxon>
        <taxon>Eupercaria</taxon>
        <taxon>Perciformes</taxon>
        <taxon>Cottioidei</taxon>
        <taxon>Cottales</taxon>
        <taxon>Liparidae</taxon>
        <taxon>Liparis</taxon>
    </lineage>
</organism>
<gene>
    <name evidence="2" type="ORF">EYF80_044319</name>
</gene>
<sequence>MPRYVSASDPKDCLRSACHQLNELLAHWRPADSPKSREGREGRLTPAPRCGAEVRRWLEVYSRSTCEPRDTLVEIKGRNPANTYNKALSEANKNRQEEREKEVQAEDKWSRQSRDSCSPNSSSPIHPSASIASSSIAPAHQPPSLSLAVSGVSLPPLQREEVGAGGHVLPVPLHHHRRELQPERAYAQRPALSV</sequence>
<feature type="compositionally biased region" description="Low complexity" evidence="1">
    <location>
        <begin position="115"/>
        <end position="143"/>
    </location>
</feature>
<feature type="region of interest" description="Disordered" evidence="1">
    <location>
        <begin position="29"/>
        <end position="48"/>
    </location>
</feature>
<feature type="compositionally biased region" description="Basic and acidic residues" evidence="1">
    <location>
        <begin position="29"/>
        <end position="43"/>
    </location>
</feature>
<proteinExistence type="predicted"/>
<comment type="caution">
    <text evidence="2">The sequence shown here is derived from an EMBL/GenBank/DDBJ whole genome shotgun (WGS) entry which is preliminary data.</text>
</comment>
<dbReference type="OrthoDB" id="6370328at2759"/>
<dbReference type="Proteomes" id="UP000314294">
    <property type="component" value="Unassembled WGS sequence"/>
</dbReference>
<dbReference type="EMBL" id="SRLO01000845">
    <property type="protein sequence ID" value="TNN45460.1"/>
    <property type="molecule type" value="Genomic_DNA"/>
</dbReference>
<keyword evidence="3" id="KW-1185">Reference proteome</keyword>
<feature type="compositionally biased region" description="Basic and acidic residues" evidence="1">
    <location>
        <begin position="92"/>
        <end position="114"/>
    </location>
</feature>
<reference evidence="2 3" key="1">
    <citation type="submission" date="2019-03" db="EMBL/GenBank/DDBJ databases">
        <title>First draft genome of Liparis tanakae, snailfish: a comprehensive survey of snailfish specific genes.</title>
        <authorList>
            <person name="Kim W."/>
            <person name="Song I."/>
            <person name="Jeong J.-H."/>
            <person name="Kim D."/>
            <person name="Kim S."/>
            <person name="Ryu S."/>
            <person name="Song J.Y."/>
            <person name="Lee S.K."/>
        </authorList>
    </citation>
    <scope>NUCLEOTIDE SEQUENCE [LARGE SCALE GENOMIC DNA]</scope>
    <source>
        <tissue evidence="2">Muscle</tissue>
    </source>
</reference>
<feature type="region of interest" description="Disordered" evidence="1">
    <location>
        <begin position="163"/>
        <end position="194"/>
    </location>
</feature>
<name>A0A4Z2FX13_9TELE</name>
<evidence type="ECO:0000256" key="1">
    <source>
        <dbReference type="SAM" id="MobiDB-lite"/>
    </source>
</evidence>
<protein>
    <submittedName>
        <fullName evidence="2">Uncharacterized protein</fullName>
    </submittedName>
</protein>
<accession>A0A4Z2FX13</accession>